<dbReference type="Proteomes" id="UP001642482">
    <property type="component" value="Unassembled WGS sequence"/>
</dbReference>
<name>A0ABP0B4P1_9PEZI</name>
<keyword evidence="5 6" id="KW-0472">Membrane</keyword>
<evidence type="ECO:0000313" key="8">
    <source>
        <dbReference type="Proteomes" id="UP001642482"/>
    </source>
</evidence>
<dbReference type="InterPro" id="IPR051633">
    <property type="entry name" value="AceTr"/>
</dbReference>
<gene>
    <name evidence="7" type="ORF">SEUCBS140593_002216</name>
</gene>
<comment type="subcellular location">
    <subcellularLocation>
        <location evidence="1">Membrane</location>
        <topology evidence="1">Multi-pass membrane protein</topology>
    </subcellularLocation>
</comment>
<keyword evidence="4 6" id="KW-1133">Transmembrane helix</keyword>
<feature type="transmembrane region" description="Helical" evidence="6">
    <location>
        <begin position="191"/>
        <end position="213"/>
    </location>
</feature>
<keyword evidence="8" id="KW-1185">Reference proteome</keyword>
<dbReference type="InterPro" id="IPR000791">
    <property type="entry name" value="Gpr1/Fun34/SatP-like"/>
</dbReference>
<evidence type="ECO:0000256" key="6">
    <source>
        <dbReference type="SAM" id="Phobius"/>
    </source>
</evidence>
<accession>A0ABP0B4P1</accession>
<evidence type="ECO:0000256" key="5">
    <source>
        <dbReference type="ARBA" id="ARBA00023136"/>
    </source>
</evidence>
<reference evidence="7 8" key="1">
    <citation type="submission" date="2024-01" db="EMBL/GenBank/DDBJ databases">
        <authorList>
            <person name="Allen C."/>
            <person name="Tagirdzhanova G."/>
        </authorList>
    </citation>
    <scope>NUCLEOTIDE SEQUENCE [LARGE SCALE GENOMIC DNA]</scope>
</reference>
<comment type="caution">
    <text evidence="7">The sequence shown here is derived from an EMBL/GenBank/DDBJ whole genome shotgun (WGS) entry which is preliminary data.</text>
</comment>
<feature type="transmembrane region" description="Helical" evidence="6">
    <location>
        <begin position="164"/>
        <end position="184"/>
    </location>
</feature>
<organism evidence="7 8">
    <name type="scientific">Sporothrix eucalyptigena</name>
    <dbReference type="NCBI Taxonomy" id="1812306"/>
    <lineage>
        <taxon>Eukaryota</taxon>
        <taxon>Fungi</taxon>
        <taxon>Dikarya</taxon>
        <taxon>Ascomycota</taxon>
        <taxon>Pezizomycotina</taxon>
        <taxon>Sordariomycetes</taxon>
        <taxon>Sordariomycetidae</taxon>
        <taxon>Ophiostomatales</taxon>
        <taxon>Ophiostomataceae</taxon>
        <taxon>Sporothrix</taxon>
    </lineage>
</organism>
<dbReference type="EMBL" id="CAWUHD010000014">
    <property type="protein sequence ID" value="CAK7214540.1"/>
    <property type="molecule type" value="Genomic_DNA"/>
</dbReference>
<evidence type="ECO:0000256" key="2">
    <source>
        <dbReference type="ARBA" id="ARBA00005587"/>
    </source>
</evidence>
<proteinExistence type="inferred from homology"/>
<feature type="transmembrane region" description="Helical" evidence="6">
    <location>
        <begin position="95"/>
        <end position="117"/>
    </location>
</feature>
<dbReference type="NCBIfam" id="NF038013">
    <property type="entry name" value="AceTr_1"/>
    <property type="match status" value="1"/>
</dbReference>
<feature type="transmembrane region" description="Helical" evidence="6">
    <location>
        <begin position="225"/>
        <end position="245"/>
    </location>
</feature>
<evidence type="ECO:0000256" key="3">
    <source>
        <dbReference type="ARBA" id="ARBA00022692"/>
    </source>
</evidence>
<sequence>MSQTKPTNGVNLEEAVHDLPTADHTNLLHRYQTSQSVIIPREVFEQLYFEPSAHRKGTRLGTIFGNPTPMPLMGFLIASMPLGCNLMGWRGSGGGGVAIVGLFYFFGGMLQIIGSVLEWILGNTFTYIVFACYGAFWLALGVTLTPAYDAQAYYDTQSGGSAEFAASFAFFHMCMALVTFFFCVGSIRTNLVLWLVFVFIDLAFIMLMAVYWTTAEGMTEVAGKLQIAAGAFIFVFCVLGWYLFFHLILLAADLPTIPVFDLSQRIIGQSERKKRAQEEAS</sequence>
<evidence type="ECO:0000256" key="4">
    <source>
        <dbReference type="ARBA" id="ARBA00022989"/>
    </source>
</evidence>
<dbReference type="Pfam" id="PF01184">
    <property type="entry name" value="Gpr1_Fun34_YaaH"/>
    <property type="match status" value="1"/>
</dbReference>
<feature type="transmembrane region" description="Helical" evidence="6">
    <location>
        <begin position="72"/>
        <end position="89"/>
    </location>
</feature>
<evidence type="ECO:0000313" key="7">
    <source>
        <dbReference type="EMBL" id="CAK7214540.1"/>
    </source>
</evidence>
<evidence type="ECO:0000256" key="1">
    <source>
        <dbReference type="ARBA" id="ARBA00004141"/>
    </source>
</evidence>
<keyword evidence="3 6" id="KW-0812">Transmembrane</keyword>
<comment type="similarity">
    <text evidence="2">Belongs to the acetate uptake transporter (AceTr) (TC 2.A.96) family.</text>
</comment>
<protein>
    <recommendedName>
        <fullName evidence="9">GPR1/FUN34/YaaH-class plasma membrane protein</fullName>
    </recommendedName>
</protein>
<evidence type="ECO:0008006" key="9">
    <source>
        <dbReference type="Google" id="ProtNLM"/>
    </source>
</evidence>
<dbReference type="PANTHER" id="PTHR31123">
    <property type="entry name" value="ACCUMULATION OF DYADS PROTEIN 2-RELATED"/>
    <property type="match status" value="1"/>
</dbReference>
<feature type="transmembrane region" description="Helical" evidence="6">
    <location>
        <begin position="124"/>
        <end position="144"/>
    </location>
</feature>
<dbReference type="PANTHER" id="PTHR31123:SF4">
    <property type="entry name" value="PROTEIN ALCS"/>
    <property type="match status" value="1"/>
</dbReference>